<name>G9B6J9_9ADEN</name>
<dbReference type="EMBL" id="HM585353">
    <property type="protein sequence ID" value="ADP30815.1"/>
    <property type="molecule type" value="Genomic_DNA"/>
</dbReference>
<evidence type="ECO:0000313" key="9">
    <source>
        <dbReference type="Proteomes" id="UP000169712"/>
    </source>
</evidence>
<dbReference type="OrthoDB" id="4382at10239"/>
<evidence type="ECO:0000256" key="1">
    <source>
        <dbReference type="ARBA" id="ARBA00022553"/>
    </source>
</evidence>
<organism evidence="8 9">
    <name type="scientific">South Polar skua adenovirus 1</name>
    <dbReference type="NCBI Taxonomy" id="2848087"/>
    <lineage>
        <taxon>Viruses</taxon>
        <taxon>Varidnaviria</taxon>
        <taxon>Bamfordvirae</taxon>
        <taxon>Preplasmiviricota</taxon>
        <taxon>Polisuviricotina</taxon>
        <taxon>Pharingeaviricetes</taxon>
        <taxon>Rowavirales</taxon>
        <taxon>Adenoviridae</taxon>
        <taxon>Siadenovirus</taxon>
        <taxon>Siadenovirus stercorariidae</taxon>
        <taxon>Skua siadenovirus A</taxon>
    </lineage>
</organism>
<reference evidence="8 9" key="1">
    <citation type="journal article" date="2012" name="Virology">
        <title>Full genome analysis of a novel adenovirus from the South Polar skua (Catharacta maccormicki) in Antarctica.</title>
        <authorList>
            <person name="Park Y.M."/>
            <person name="Kim J.H."/>
            <person name="Gu S.H."/>
            <person name="Lee S.Y."/>
            <person name="Lee M.G."/>
            <person name="Kang Y.K."/>
            <person name="Kang S.H."/>
            <person name="Kim H.J."/>
            <person name="Song J.W."/>
        </authorList>
    </citation>
    <scope>NUCLEOTIDE SEQUENCE [LARGE SCALE GENOMIC DNA]</scope>
    <source>
        <strain evidence="8">T03</strain>
    </source>
</reference>
<sequence>MNQELVSLNYARLTNQQEDTIRYMHLTQFTDQTNIPELVRSIRGLNWCSRFFNYQIIMLENLAPNSPAVQNPPFNGFPPPHLLIGYAYLMNVNNNYHFTNRTYSRLRYDSRVGNARRARNFWSLLSDCSYEVRTNTNLFSGPRFEENIFRTHQDILQQRIIADMQARNSINLQGSGITLQPEATENINLQNELNSLHTTSLEEYLQSHNFALPQMYQYETDKDLASLYCINLILKIITNFLYNWLYNNEKEYIPWQENFFEVLLEKYKDWLPEKNENYMDAFLLANKIADTDNLNWETEIYGGAKLRSGTRTDLPIRLRQRQNQRAITETIRRQRGQIVQRFIDSLPLVRRIRRPRPPSPESPEDAGEGPSGLQEDVVLGTEILRILRTILRQLRNELTDAAREHEIFNFASRFYSLLERANTEGRINAEYICRFFFYFFLIEHISSTLFYYHALLNLNVSFRNYVNVNYTQVIITGRNINGNVNLHRIWHNNNISPFVRIFRTILRDILIICDRTPQQLETAVQAENLLAALEHRAESGDPNDIIEQARLHEEEVENVTVSFKLNLSGLVTTSTNRAILANTNAVRAQEMRRLRAPR</sequence>
<evidence type="ECO:0000256" key="6">
    <source>
        <dbReference type="ARBA" id="ARBA00023125"/>
    </source>
</evidence>
<dbReference type="GO" id="GO:0039693">
    <property type="term" value="P:viral DNA genome replication"/>
    <property type="evidence" value="ECO:0007669"/>
    <property type="project" value="UniProtKB-KW"/>
</dbReference>
<keyword evidence="4" id="KW-1194">Viral DNA replication</keyword>
<evidence type="ECO:0000313" key="8">
    <source>
        <dbReference type="EMBL" id="ADP30815.1"/>
    </source>
</evidence>
<dbReference type="RefSeq" id="YP_004935932.1">
    <property type="nucleotide sequence ID" value="NC_016437.1"/>
</dbReference>
<dbReference type="GO" id="GO:0006260">
    <property type="term" value="P:DNA replication"/>
    <property type="evidence" value="ECO:0007669"/>
    <property type="project" value="UniProtKB-KW"/>
</dbReference>
<dbReference type="GO" id="GO:0003677">
    <property type="term" value="F:DNA binding"/>
    <property type="evidence" value="ECO:0007669"/>
    <property type="project" value="UniProtKB-KW"/>
</dbReference>
<dbReference type="KEGG" id="vg:11467775"/>
<keyword evidence="1" id="KW-0597">Phosphoprotein</keyword>
<feature type="region of interest" description="Disordered" evidence="7">
    <location>
        <begin position="352"/>
        <end position="373"/>
    </location>
</feature>
<keyword evidence="3" id="KW-0235">DNA replication</keyword>
<keyword evidence="5" id="KW-0190">Covalent protein-DNA linkage</keyword>
<evidence type="ECO:0000256" key="2">
    <source>
        <dbReference type="ARBA" id="ARBA00022562"/>
    </source>
</evidence>
<keyword evidence="6" id="KW-0238">DNA-binding</keyword>
<dbReference type="GeneID" id="11467775"/>
<accession>G9B6J9</accession>
<evidence type="ECO:0000256" key="3">
    <source>
        <dbReference type="ARBA" id="ARBA00022705"/>
    </source>
</evidence>
<evidence type="ECO:0000256" key="5">
    <source>
        <dbReference type="ARBA" id="ARBA00023124"/>
    </source>
</evidence>
<dbReference type="InterPro" id="IPR003391">
    <property type="entry name" value="Adeno_preterminal"/>
</dbReference>
<keyword evidence="2" id="KW-1048">Host nucleus</keyword>
<protein>
    <submittedName>
        <fullName evidence="8">PTP</fullName>
    </submittedName>
</protein>
<dbReference type="Pfam" id="PF02459">
    <property type="entry name" value="Adeno_terminal"/>
    <property type="match status" value="1"/>
</dbReference>
<keyword evidence="9" id="KW-1185">Reference proteome</keyword>
<dbReference type="Proteomes" id="UP000169712">
    <property type="component" value="Segment"/>
</dbReference>
<evidence type="ECO:0000256" key="4">
    <source>
        <dbReference type="ARBA" id="ARBA00023109"/>
    </source>
</evidence>
<evidence type="ECO:0000256" key="7">
    <source>
        <dbReference type="SAM" id="MobiDB-lite"/>
    </source>
</evidence>
<proteinExistence type="predicted"/>